<evidence type="ECO:0000256" key="9">
    <source>
        <dbReference type="ARBA" id="ARBA00022763"/>
    </source>
</evidence>
<proteinExistence type="inferred from homology"/>
<dbReference type="PANTHER" id="PTHR14134:SF2">
    <property type="entry name" value="E3 UBIQUITIN-PROTEIN LIGASE RAD18"/>
    <property type="match status" value="1"/>
</dbReference>
<evidence type="ECO:0000256" key="18">
    <source>
        <dbReference type="ARBA" id="ARBA00082369"/>
    </source>
</evidence>
<dbReference type="InterPro" id="IPR001841">
    <property type="entry name" value="Znf_RING"/>
</dbReference>
<evidence type="ECO:0000259" key="21">
    <source>
        <dbReference type="PROSITE" id="PS50089"/>
    </source>
</evidence>
<comment type="catalytic activity">
    <reaction evidence="1">
        <text>S-ubiquitinyl-[E2 ubiquitin-conjugating enzyme]-L-cysteine + [acceptor protein]-L-lysine = [E2 ubiquitin-conjugating enzyme]-L-cysteine + N(6)-ubiquitinyl-[acceptor protein]-L-lysine.</text>
        <dbReference type="EC" id="2.3.2.27"/>
    </reaction>
</comment>
<evidence type="ECO:0000256" key="8">
    <source>
        <dbReference type="ARBA" id="ARBA00022723"/>
    </source>
</evidence>
<dbReference type="GO" id="GO:0003697">
    <property type="term" value="F:single-stranded DNA binding"/>
    <property type="evidence" value="ECO:0007669"/>
    <property type="project" value="InterPro"/>
</dbReference>
<feature type="region of interest" description="Disordered" evidence="20">
    <location>
        <begin position="117"/>
        <end position="184"/>
    </location>
</feature>
<evidence type="ECO:0000256" key="19">
    <source>
        <dbReference type="PROSITE-ProRule" id="PRU00175"/>
    </source>
</evidence>
<accession>A0A9P5T8P9</accession>
<feature type="region of interest" description="Disordered" evidence="20">
    <location>
        <begin position="237"/>
        <end position="259"/>
    </location>
</feature>
<feature type="compositionally biased region" description="Polar residues" evidence="20">
    <location>
        <begin position="141"/>
        <end position="157"/>
    </location>
</feature>
<dbReference type="Pfam" id="PF13923">
    <property type="entry name" value="zf-C3HC4_2"/>
    <property type="match status" value="1"/>
</dbReference>
<reference evidence="23" key="2">
    <citation type="journal article" date="2020" name="Nat. Commun.">
        <title>Large-scale genome sequencing of mycorrhizal fungi provides insights into the early evolution of symbiotic traits.</title>
        <authorList>
            <person name="Miyauchi S."/>
            <person name="Kiss E."/>
            <person name="Kuo A."/>
            <person name="Drula E."/>
            <person name="Kohler A."/>
            <person name="Sanchez-Garcia M."/>
            <person name="Morin E."/>
            <person name="Andreopoulos B."/>
            <person name="Barry K.W."/>
            <person name="Bonito G."/>
            <person name="Buee M."/>
            <person name="Carver A."/>
            <person name="Chen C."/>
            <person name="Cichocki N."/>
            <person name="Clum A."/>
            <person name="Culley D."/>
            <person name="Crous P.W."/>
            <person name="Fauchery L."/>
            <person name="Girlanda M."/>
            <person name="Hayes R.D."/>
            <person name="Keri Z."/>
            <person name="LaButti K."/>
            <person name="Lipzen A."/>
            <person name="Lombard V."/>
            <person name="Magnuson J."/>
            <person name="Maillard F."/>
            <person name="Murat C."/>
            <person name="Nolan M."/>
            <person name="Ohm R.A."/>
            <person name="Pangilinan J."/>
            <person name="Pereira M.F."/>
            <person name="Perotto S."/>
            <person name="Peter M."/>
            <person name="Pfister S."/>
            <person name="Riley R."/>
            <person name="Sitrit Y."/>
            <person name="Stielow J.B."/>
            <person name="Szollosi G."/>
            <person name="Zifcakova L."/>
            <person name="Stursova M."/>
            <person name="Spatafora J.W."/>
            <person name="Tedersoo L."/>
            <person name="Vaario L.M."/>
            <person name="Yamada A."/>
            <person name="Yan M."/>
            <person name="Wang P."/>
            <person name="Xu J."/>
            <person name="Bruns T."/>
            <person name="Baldrian P."/>
            <person name="Vilgalys R."/>
            <person name="Dunand C."/>
            <person name="Henrissat B."/>
            <person name="Grigoriev I.V."/>
            <person name="Hibbett D."/>
            <person name="Nagy L.G."/>
            <person name="Martin F.M."/>
        </authorList>
    </citation>
    <scope>NUCLEOTIDE SEQUENCE</scope>
    <source>
        <strain evidence="23">Prilba</strain>
    </source>
</reference>
<dbReference type="GO" id="GO:0006281">
    <property type="term" value="P:DNA repair"/>
    <property type="evidence" value="ECO:0007669"/>
    <property type="project" value="UniProtKB-KW"/>
</dbReference>
<evidence type="ECO:0000256" key="10">
    <source>
        <dbReference type="ARBA" id="ARBA00022771"/>
    </source>
</evidence>
<evidence type="ECO:0000256" key="17">
    <source>
        <dbReference type="ARBA" id="ARBA00074353"/>
    </source>
</evidence>
<feature type="compositionally biased region" description="Basic and acidic residues" evidence="20">
    <location>
        <begin position="359"/>
        <end position="381"/>
    </location>
</feature>
<keyword evidence="12" id="KW-0862">Zinc</keyword>
<evidence type="ECO:0000256" key="4">
    <source>
        <dbReference type="ARBA" id="ARBA00009506"/>
    </source>
</evidence>
<dbReference type="InterPro" id="IPR039577">
    <property type="entry name" value="Rad18"/>
</dbReference>
<dbReference type="GO" id="GO:0008270">
    <property type="term" value="F:zinc ion binding"/>
    <property type="evidence" value="ECO:0007669"/>
    <property type="project" value="UniProtKB-KW"/>
</dbReference>
<dbReference type="GO" id="GO:0006301">
    <property type="term" value="P:DNA damage tolerance"/>
    <property type="evidence" value="ECO:0007669"/>
    <property type="project" value="InterPro"/>
</dbReference>
<keyword evidence="14" id="KW-0234">DNA repair</keyword>
<evidence type="ECO:0000256" key="5">
    <source>
        <dbReference type="ARBA" id="ARBA00012483"/>
    </source>
</evidence>
<dbReference type="GO" id="GO:0097505">
    <property type="term" value="C:Rad6-Rad18 complex"/>
    <property type="evidence" value="ECO:0007669"/>
    <property type="project" value="TreeGrafter"/>
</dbReference>
<evidence type="ECO:0000313" key="24">
    <source>
        <dbReference type="Proteomes" id="UP000759537"/>
    </source>
</evidence>
<evidence type="ECO:0000256" key="16">
    <source>
        <dbReference type="ARBA" id="ARBA00031783"/>
    </source>
</evidence>
<comment type="subcellular location">
    <subcellularLocation>
        <location evidence="2">Nucleus</location>
    </subcellularLocation>
</comment>
<protein>
    <recommendedName>
        <fullName evidence="6">Postreplication repair E3 ubiquitin-protein ligase RAD18</fullName>
        <ecNumber evidence="5">2.3.2.27</ecNumber>
    </recommendedName>
    <alternativeName>
        <fullName evidence="17">Postreplication repair E3 ubiquitin-protein ligase rad18</fullName>
    </alternativeName>
    <alternativeName>
        <fullName evidence="16 18">RING-type E3 ubiquitin transferase RAD18</fullName>
    </alternativeName>
</protein>
<dbReference type="PROSITE" id="PS50089">
    <property type="entry name" value="ZF_RING_2"/>
    <property type="match status" value="1"/>
</dbReference>
<dbReference type="EC" id="2.3.2.27" evidence="5"/>
<evidence type="ECO:0000256" key="20">
    <source>
        <dbReference type="SAM" id="MobiDB-lite"/>
    </source>
</evidence>
<feature type="domain" description="SAP" evidence="22">
    <location>
        <begin position="262"/>
        <end position="296"/>
    </location>
</feature>
<keyword evidence="8" id="KW-0479">Metal-binding</keyword>
<dbReference type="SMART" id="SM00184">
    <property type="entry name" value="RING"/>
    <property type="match status" value="1"/>
</dbReference>
<dbReference type="FunFam" id="3.30.40.10:FF:000172">
    <property type="entry name" value="E3 ubiquitin-protein ligase RAD18"/>
    <property type="match status" value="1"/>
</dbReference>
<dbReference type="GO" id="GO:0006513">
    <property type="term" value="P:protein monoubiquitination"/>
    <property type="evidence" value="ECO:0007669"/>
    <property type="project" value="InterPro"/>
</dbReference>
<gene>
    <name evidence="23" type="ORF">DFH94DRAFT_40849</name>
</gene>
<dbReference type="EMBL" id="WHVB01000010">
    <property type="protein sequence ID" value="KAF8479122.1"/>
    <property type="molecule type" value="Genomic_DNA"/>
</dbReference>
<comment type="similarity">
    <text evidence="4">Belongs to the RAD18 family.</text>
</comment>
<dbReference type="Gene3D" id="3.30.160.60">
    <property type="entry name" value="Classic Zinc Finger"/>
    <property type="match status" value="1"/>
</dbReference>
<evidence type="ECO:0000256" key="6">
    <source>
        <dbReference type="ARBA" id="ARBA00015551"/>
    </source>
</evidence>
<keyword evidence="11" id="KW-0833">Ubl conjugation pathway</keyword>
<evidence type="ECO:0000256" key="7">
    <source>
        <dbReference type="ARBA" id="ARBA00022679"/>
    </source>
</evidence>
<evidence type="ECO:0000256" key="14">
    <source>
        <dbReference type="ARBA" id="ARBA00023204"/>
    </source>
</evidence>
<dbReference type="PROSITE" id="PS50800">
    <property type="entry name" value="SAP"/>
    <property type="match status" value="1"/>
</dbReference>
<keyword evidence="15" id="KW-0539">Nucleus</keyword>
<feature type="region of interest" description="Disordered" evidence="20">
    <location>
        <begin position="352"/>
        <end position="402"/>
    </location>
</feature>
<keyword evidence="9" id="KW-0227">DNA damage</keyword>
<dbReference type="OrthoDB" id="9049620at2759"/>
<evidence type="ECO:0000256" key="12">
    <source>
        <dbReference type="ARBA" id="ARBA00022833"/>
    </source>
</evidence>
<keyword evidence="10 19" id="KW-0863">Zinc-finger</keyword>
<dbReference type="Proteomes" id="UP000759537">
    <property type="component" value="Unassembled WGS sequence"/>
</dbReference>
<dbReference type="InterPro" id="IPR013083">
    <property type="entry name" value="Znf_RING/FYVE/PHD"/>
</dbReference>
<keyword evidence="7" id="KW-0808">Transferase</keyword>
<dbReference type="PROSITE" id="PS00518">
    <property type="entry name" value="ZF_RING_1"/>
    <property type="match status" value="1"/>
</dbReference>
<dbReference type="InterPro" id="IPR003034">
    <property type="entry name" value="SAP_dom"/>
</dbReference>
<dbReference type="PANTHER" id="PTHR14134">
    <property type="entry name" value="E3 UBIQUITIN-PROTEIN LIGASE RAD18"/>
    <property type="match status" value="1"/>
</dbReference>
<dbReference type="SMART" id="SM00734">
    <property type="entry name" value="ZnF_Rad18"/>
    <property type="match status" value="1"/>
</dbReference>
<evidence type="ECO:0000256" key="2">
    <source>
        <dbReference type="ARBA" id="ARBA00004123"/>
    </source>
</evidence>
<evidence type="ECO:0000256" key="13">
    <source>
        <dbReference type="ARBA" id="ARBA00023125"/>
    </source>
</evidence>
<evidence type="ECO:0000259" key="22">
    <source>
        <dbReference type="PROSITE" id="PS50800"/>
    </source>
</evidence>
<dbReference type="Pfam" id="PF02037">
    <property type="entry name" value="SAP"/>
    <property type="match status" value="1"/>
</dbReference>
<evidence type="ECO:0000256" key="15">
    <source>
        <dbReference type="ARBA" id="ARBA00023242"/>
    </source>
</evidence>
<comment type="caution">
    <text evidence="23">The sequence shown here is derived from an EMBL/GenBank/DDBJ whole genome shotgun (WGS) entry which is preliminary data.</text>
</comment>
<dbReference type="AlphaFoldDB" id="A0A9P5T8P9"/>
<reference evidence="23" key="1">
    <citation type="submission" date="2019-10" db="EMBL/GenBank/DDBJ databases">
        <authorList>
            <consortium name="DOE Joint Genome Institute"/>
            <person name="Kuo A."/>
            <person name="Miyauchi S."/>
            <person name="Kiss E."/>
            <person name="Drula E."/>
            <person name="Kohler A."/>
            <person name="Sanchez-Garcia M."/>
            <person name="Andreopoulos B."/>
            <person name="Barry K.W."/>
            <person name="Bonito G."/>
            <person name="Buee M."/>
            <person name="Carver A."/>
            <person name="Chen C."/>
            <person name="Cichocki N."/>
            <person name="Clum A."/>
            <person name="Culley D."/>
            <person name="Crous P.W."/>
            <person name="Fauchery L."/>
            <person name="Girlanda M."/>
            <person name="Hayes R."/>
            <person name="Keri Z."/>
            <person name="LaButti K."/>
            <person name="Lipzen A."/>
            <person name="Lombard V."/>
            <person name="Magnuson J."/>
            <person name="Maillard F."/>
            <person name="Morin E."/>
            <person name="Murat C."/>
            <person name="Nolan M."/>
            <person name="Ohm R."/>
            <person name="Pangilinan J."/>
            <person name="Pereira M."/>
            <person name="Perotto S."/>
            <person name="Peter M."/>
            <person name="Riley R."/>
            <person name="Sitrit Y."/>
            <person name="Stielow B."/>
            <person name="Szollosi G."/>
            <person name="Zifcakova L."/>
            <person name="Stursova M."/>
            <person name="Spatafora J.W."/>
            <person name="Tedersoo L."/>
            <person name="Vaario L.-M."/>
            <person name="Yamada A."/>
            <person name="Yan M."/>
            <person name="Wang P."/>
            <person name="Xu J."/>
            <person name="Bruns T."/>
            <person name="Baldrian P."/>
            <person name="Vilgalys R."/>
            <person name="Henrissat B."/>
            <person name="Grigoriev I.V."/>
            <person name="Hibbett D."/>
            <person name="Nagy L.G."/>
            <person name="Martin F.M."/>
        </authorList>
    </citation>
    <scope>NUCLEOTIDE SEQUENCE</scope>
    <source>
        <strain evidence="23">Prilba</strain>
    </source>
</reference>
<evidence type="ECO:0000256" key="1">
    <source>
        <dbReference type="ARBA" id="ARBA00000900"/>
    </source>
</evidence>
<name>A0A9P5T8P9_9AGAM</name>
<comment type="pathway">
    <text evidence="3">Protein modification; protein ubiquitination.</text>
</comment>
<sequence length="402" mass="44285">MWKTDVKELLDSTDVQDPTDFPPSSTAPGLRALDSALRCNICQELYEAPVVLTCGHCFCSLCARNQISVKPACPSCWKEAAISSFRINPAMEEAVTAWKDARRFVLGMVNEALKAQATASESLRPSKRRKPNSHSVGVISSFASPQRKSGRSDTPSTPKERRNLDVGTSDDDIEQDVFSGSEPLASNSNIECPVCAKSVPMARINDHLDSNCKHYLSSGKTASSSKSGQKDAWSKLLDGKKSGKEKEKADAEPDTPLPKASYTVLKDRQIRDLLAAHDLSTVGDRAQLIARHERWVALYNANLDRSPALRKRSAELRVELRRWEEDRRGSRKEPLKTDIAEYRRANKAEFDKLVQLARPKSDRPSESSSRGEGDDRGESSRRLKGPAVASGDAIMVDSDAEG</sequence>
<dbReference type="SUPFAM" id="SSF57850">
    <property type="entry name" value="RING/U-box"/>
    <property type="match status" value="1"/>
</dbReference>
<keyword evidence="13" id="KW-0238">DNA-binding</keyword>
<dbReference type="InterPro" id="IPR017907">
    <property type="entry name" value="Znf_RING_CS"/>
</dbReference>
<dbReference type="InterPro" id="IPR006642">
    <property type="entry name" value="Rad18_UBZ4"/>
</dbReference>
<evidence type="ECO:0000256" key="11">
    <source>
        <dbReference type="ARBA" id="ARBA00022786"/>
    </source>
</evidence>
<dbReference type="GO" id="GO:0061630">
    <property type="term" value="F:ubiquitin protein ligase activity"/>
    <property type="evidence" value="ECO:0007669"/>
    <property type="project" value="UniProtKB-EC"/>
</dbReference>
<evidence type="ECO:0000256" key="3">
    <source>
        <dbReference type="ARBA" id="ARBA00004906"/>
    </source>
</evidence>
<feature type="domain" description="RING-type" evidence="21">
    <location>
        <begin position="39"/>
        <end position="76"/>
    </location>
</feature>
<evidence type="ECO:0000313" key="23">
    <source>
        <dbReference type="EMBL" id="KAF8479122.1"/>
    </source>
</evidence>
<feature type="compositionally biased region" description="Basic and acidic residues" evidence="20">
    <location>
        <begin position="237"/>
        <end position="251"/>
    </location>
</feature>
<organism evidence="23 24">
    <name type="scientific">Russula ochroleuca</name>
    <dbReference type="NCBI Taxonomy" id="152965"/>
    <lineage>
        <taxon>Eukaryota</taxon>
        <taxon>Fungi</taxon>
        <taxon>Dikarya</taxon>
        <taxon>Basidiomycota</taxon>
        <taxon>Agaricomycotina</taxon>
        <taxon>Agaricomycetes</taxon>
        <taxon>Russulales</taxon>
        <taxon>Russulaceae</taxon>
        <taxon>Russula</taxon>
    </lineage>
</organism>
<keyword evidence="24" id="KW-1185">Reference proteome</keyword>
<dbReference type="GO" id="GO:0005634">
    <property type="term" value="C:nucleus"/>
    <property type="evidence" value="ECO:0007669"/>
    <property type="project" value="UniProtKB-SubCell"/>
</dbReference>
<dbReference type="Gene3D" id="3.30.40.10">
    <property type="entry name" value="Zinc/RING finger domain, C3HC4 (zinc finger)"/>
    <property type="match status" value="1"/>
</dbReference>